<dbReference type="SMART" id="SM00028">
    <property type="entry name" value="TPR"/>
    <property type="match status" value="6"/>
</dbReference>
<dbReference type="SUPFAM" id="SSF48452">
    <property type="entry name" value="TPR-like"/>
    <property type="match status" value="2"/>
</dbReference>
<reference evidence="3" key="1">
    <citation type="journal article" date="2019" name="Int. J. Syst. Evol. Microbiol.">
        <title>The Global Catalogue of Microorganisms (GCM) 10K type strain sequencing project: providing services to taxonomists for standard genome sequencing and annotation.</title>
        <authorList>
            <consortium name="The Broad Institute Genomics Platform"/>
            <consortium name="The Broad Institute Genome Sequencing Center for Infectious Disease"/>
            <person name="Wu L."/>
            <person name="Ma J."/>
        </authorList>
    </citation>
    <scope>NUCLEOTIDE SEQUENCE [LARGE SCALE GENOMIC DNA]</scope>
    <source>
        <strain evidence="3">JCM 8542</strain>
    </source>
</reference>
<dbReference type="Gene3D" id="3.90.550.10">
    <property type="entry name" value="Spore Coat Polysaccharide Biosynthesis Protein SpsA, Chain A"/>
    <property type="match status" value="3"/>
</dbReference>
<evidence type="ECO:0000259" key="1">
    <source>
        <dbReference type="Pfam" id="PF00535"/>
    </source>
</evidence>
<dbReference type="InterPro" id="IPR019734">
    <property type="entry name" value="TPR_rpt"/>
</dbReference>
<dbReference type="Proteomes" id="UP001500399">
    <property type="component" value="Unassembled WGS sequence"/>
</dbReference>
<sequence>MKISACWIVKDEAEELCRSLASTAPAADERIVVSTAGAPAVAAAAAAYHADLYDVVWQDDFSMARNEALRHATGDYVIFLDADEYFFHPEEVRAGIADTLRMTPDADVLMILLCSFLTAEDRTDAVYERSPRIFRRVGMHYAGPIHEQIVRDDGKEHVLAYADARLDAGHTGYRKERGPEKIRRNIALLERDAELHGRTASHAFYLADCYFGKKDYARALALSKEALYSDHRFIGNESRIYHQMIESMRALHYPDEEMLTLAEEALARFPHLPDFHAQRGMILCGLGRYAEAAENLAAALDRYAAGGAHGADASFFNDAVAGRVAARLAQIHEHMNIQAESRAQSCGGERDTVRDDGLRITACYIVRDDAEHLRKSMESLCDAVDERIVVDTGSADGSAAVAASMGAAVYHVPWQDDFAAARNAALARVTGDWVVFVDADEYFSAETRAHLRAVIAEADAGAADVLLLPWHNIDEETGAVLLDSYAPRIFRAQRGLRYVGRIHEELRTADGAVPSACRVDPALLTLVHTGYSAALTRAKGERNLRLLLAEMDSTDAPERCWRYLAETYDNLGDAAMAERYALLDVGRGRQPVVYASCSYRILLRLYAAHPALRDKRLSLARAAAEAFPELPEMHAEYAEALAACHRYGEACAAAERAMAAGAQTGLEPCSFSEEMRAQLRGRTELWQRIAARAAALRITAAVFVRDDRRDLGTWLDNAASYADERVVVDTGSRDGSRELAEAAGARVSDFAWRDDFAAARNAALAIATGDWAAVPDADESFFDPTEVRGYLAMVDVTMPHVDAVLLPIVHIDEDAGGRELGRAPHIRLLRMGRGLFYTGRVHEALRKEGGVPTVSHEPVALPIRHVGYSAGRIRAKHERNLALMERHLAEEGLQPGDCRYLADTYYGLGKYASALVYARAALEETVTSIGGQSHLHHLLLDAMEKECVPLAAQVAAARAACCAFPALPDFHGRLGLLLAAAGEEADALASLTRAVTLSERPADAGGEASDFAAWEGEVQAARARLLLAAGDRSAAEAACACALASDTAREEALDVYAELHAADAPAQLLDALCERCGTDAAALSYLARFADSYGRCALAEQARAVCSRMTGTAIPAPEIYARLRDVPPTEAGQLLVAEMAGHVRAMPEILLCLERTHDIGGMALYHRLRGLLPKSMRDFWRHWDEPDAVELPRTREGYDLVREAFIHYADAAQTERFLRAAAGYGAAVVRAAAEAFAAAERSEGMLRAWALVMEMEGESAEALSAMALASLRLGGRTEAEGYLERALALDGAHRRSRELMELIR</sequence>
<dbReference type="EMBL" id="BAAACR010000008">
    <property type="protein sequence ID" value="GAA0211362.1"/>
    <property type="molecule type" value="Genomic_DNA"/>
</dbReference>
<dbReference type="SUPFAM" id="SSF53448">
    <property type="entry name" value="Nucleotide-diphospho-sugar transferases"/>
    <property type="match status" value="3"/>
</dbReference>
<evidence type="ECO:0000313" key="3">
    <source>
        <dbReference type="Proteomes" id="UP001500399"/>
    </source>
</evidence>
<dbReference type="PANTHER" id="PTHR43630">
    <property type="entry name" value="POLY-BETA-1,6-N-ACETYL-D-GLUCOSAMINE SYNTHASE"/>
    <property type="match status" value="1"/>
</dbReference>
<dbReference type="InterPro" id="IPR029044">
    <property type="entry name" value="Nucleotide-diphossugar_trans"/>
</dbReference>
<proteinExistence type="predicted"/>
<accession>A0ABP3CNQ6</accession>
<gene>
    <name evidence="2" type="ORF">GCM10008919_13340</name>
</gene>
<dbReference type="PANTHER" id="PTHR43630:SF2">
    <property type="entry name" value="GLYCOSYLTRANSFERASE"/>
    <property type="match status" value="1"/>
</dbReference>
<keyword evidence="3" id="KW-1185">Reference proteome</keyword>
<dbReference type="InterPro" id="IPR011990">
    <property type="entry name" value="TPR-like_helical_dom_sf"/>
</dbReference>
<feature type="domain" description="Glycosyltransferase 2-like" evidence="1">
    <location>
        <begin position="370"/>
        <end position="479"/>
    </location>
</feature>
<protein>
    <recommendedName>
        <fullName evidence="1">Glycosyltransferase 2-like domain-containing protein</fullName>
    </recommendedName>
</protein>
<feature type="domain" description="Glycosyltransferase 2-like" evidence="1">
    <location>
        <begin position="721"/>
        <end position="782"/>
    </location>
</feature>
<organism evidence="2 3">
    <name type="scientific">Selenomonas dianae</name>
    <dbReference type="NCBI Taxonomy" id="135079"/>
    <lineage>
        <taxon>Bacteria</taxon>
        <taxon>Bacillati</taxon>
        <taxon>Bacillota</taxon>
        <taxon>Negativicutes</taxon>
        <taxon>Selenomonadales</taxon>
        <taxon>Selenomonadaceae</taxon>
        <taxon>Selenomonas</taxon>
    </lineage>
</organism>
<dbReference type="Pfam" id="PF00535">
    <property type="entry name" value="Glycos_transf_2"/>
    <property type="match status" value="3"/>
</dbReference>
<feature type="domain" description="Glycosyltransferase 2-like" evidence="1">
    <location>
        <begin position="11"/>
        <end position="86"/>
    </location>
</feature>
<dbReference type="RefSeq" id="WP_304987015.1">
    <property type="nucleotide sequence ID" value="NZ_BAAACR010000008.1"/>
</dbReference>
<dbReference type="InterPro" id="IPR001173">
    <property type="entry name" value="Glyco_trans_2-like"/>
</dbReference>
<comment type="caution">
    <text evidence="2">The sequence shown here is derived from an EMBL/GenBank/DDBJ whole genome shotgun (WGS) entry which is preliminary data.</text>
</comment>
<evidence type="ECO:0000313" key="2">
    <source>
        <dbReference type="EMBL" id="GAA0211362.1"/>
    </source>
</evidence>
<name>A0ABP3CNQ6_9FIRM</name>
<dbReference type="Gene3D" id="1.25.40.10">
    <property type="entry name" value="Tetratricopeptide repeat domain"/>
    <property type="match status" value="2"/>
</dbReference>